<dbReference type="InterPro" id="IPR009057">
    <property type="entry name" value="Homeodomain-like_sf"/>
</dbReference>
<feature type="domain" description="Myb-like" evidence="3">
    <location>
        <begin position="475"/>
        <end position="530"/>
    </location>
</feature>
<evidence type="ECO:0000313" key="5">
    <source>
        <dbReference type="Proteomes" id="UP001515500"/>
    </source>
</evidence>
<dbReference type="CDD" id="cd11660">
    <property type="entry name" value="SANT_TRF"/>
    <property type="match status" value="1"/>
</dbReference>
<dbReference type="Proteomes" id="UP001515500">
    <property type="component" value="Chromosome 6"/>
</dbReference>
<feature type="region of interest" description="Disordered" evidence="2">
    <location>
        <begin position="451"/>
        <end position="473"/>
    </location>
</feature>
<keyword evidence="1" id="KW-0238">DNA-binding</keyword>
<protein>
    <submittedName>
        <fullName evidence="6">Uncharacterized protein LOC120263846</fullName>
    </submittedName>
</protein>
<evidence type="ECO:0000256" key="2">
    <source>
        <dbReference type="SAM" id="MobiDB-lite"/>
    </source>
</evidence>
<reference evidence="6" key="1">
    <citation type="submission" date="2025-08" db="UniProtKB">
        <authorList>
            <consortium name="RefSeq"/>
        </authorList>
    </citation>
    <scope>IDENTIFICATION</scope>
</reference>
<dbReference type="SUPFAM" id="SSF46689">
    <property type="entry name" value="Homeodomain-like"/>
    <property type="match status" value="1"/>
</dbReference>
<feature type="region of interest" description="Disordered" evidence="2">
    <location>
        <begin position="373"/>
        <end position="395"/>
    </location>
</feature>
<dbReference type="InterPro" id="IPR017930">
    <property type="entry name" value="Myb_dom"/>
</dbReference>
<dbReference type="InterPro" id="IPR001005">
    <property type="entry name" value="SANT/Myb"/>
</dbReference>
<feature type="region of interest" description="Disordered" evidence="2">
    <location>
        <begin position="1"/>
        <end position="20"/>
    </location>
</feature>
<dbReference type="GO" id="GO:0003677">
    <property type="term" value="F:DNA binding"/>
    <property type="evidence" value="ECO:0007669"/>
    <property type="project" value="UniProtKB-KW"/>
</dbReference>
<accession>A0AB40BK20</accession>
<dbReference type="PROSITE" id="PS50090">
    <property type="entry name" value="MYB_LIKE"/>
    <property type="match status" value="1"/>
</dbReference>
<organism evidence="5 6">
    <name type="scientific">Dioscorea cayennensis subsp. rotundata</name>
    <name type="common">White Guinea yam</name>
    <name type="synonym">Dioscorea rotundata</name>
    <dbReference type="NCBI Taxonomy" id="55577"/>
    <lineage>
        <taxon>Eukaryota</taxon>
        <taxon>Viridiplantae</taxon>
        <taxon>Streptophyta</taxon>
        <taxon>Embryophyta</taxon>
        <taxon>Tracheophyta</taxon>
        <taxon>Spermatophyta</taxon>
        <taxon>Magnoliopsida</taxon>
        <taxon>Liliopsida</taxon>
        <taxon>Dioscoreales</taxon>
        <taxon>Dioscoreaceae</taxon>
        <taxon>Dioscorea</taxon>
    </lineage>
</organism>
<feature type="region of interest" description="Disordered" evidence="2">
    <location>
        <begin position="296"/>
        <end position="315"/>
    </location>
</feature>
<evidence type="ECO:0000256" key="1">
    <source>
        <dbReference type="ARBA" id="ARBA00023125"/>
    </source>
</evidence>
<feature type="domain" description="HTH myb-type" evidence="4">
    <location>
        <begin position="475"/>
        <end position="534"/>
    </location>
</feature>
<dbReference type="Gene3D" id="1.10.246.220">
    <property type="match status" value="1"/>
</dbReference>
<proteinExistence type="predicted"/>
<evidence type="ECO:0000259" key="3">
    <source>
        <dbReference type="PROSITE" id="PS50090"/>
    </source>
</evidence>
<sequence length="597" mass="67073">MGTLVDTEINRDYNADSSSSNPVADTVVYQLVRVEDDGRLFPATVDEVMKAEHLLEDDKNELSQVETTAHTGKQIPNESISFKKCESSEGLSQSESNAVDLSKLKFKVQEESLPLAQTLDNSSKKEDVDTQLNDHCNHINSSIEKVNREDNAQSKGLNDSHVASLGSGETCLEPVNEAVTNVSLDSETCFSSMPDFSILNGEIHLDSLTIRELQEAFWATFGRRTSVKDKLWLKRRIAMGLTNSCDIPSGNFTIKDNKIVRKDDAKELPCSLQASNLEAVPLPTEQLVSPIDDTYESSQRFSPANQEEDQQQSSCKRNRETILECDVKSADISEEPCVAKRVRKPTKRYIEELSEFEPRECTGKVFTPSRISEQCHSSSKSRSRPTHVIGLQGKTSVTRQDSLGGFTVHIPYVCRVRRQRPRKSFMAFMNFVDSESEKTDREHFDISERDIQHGMADNSGDNSDDNAYTKLEGSNKRKHHRAWTLCEVLKLVDGVARLGAGKWSEIKRIAFASYTYRTSVDLKDKWRNLLRASFALRTTEKGAKISRKPSSLPIPIPILMRVRELAEMHSKTGIDFTTRTLSDEGSTVLKENDTGFL</sequence>
<dbReference type="AlphaFoldDB" id="A0AB40BK20"/>
<dbReference type="PROSITE" id="PS51294">
    <property type="entry name" value="HTH_MYB"/>
    <property type="match status" value="1"/>
</dbReference>
<dbReference type="SMART" id="SM00717">
    <property type="entry name" value="SANT"/>
    <property type="match status" value="1"/>
</dbReference>
<dbReference type="RefSeq" id="XP_039127757.1">
    <property type="nucleotide sequence ID" value="XM_039271823.1"/>
</dbReference>
<gene>
    <name evidence="6" type="primary">LOC120263846</name>
</gene>
<dbReference type="PANTHER" id="PTHR47122:SF4">
    <property type="entry name" value="TRF-LIKE 3"/>
    <property type="match status" value="1"/>
</dbReference>
<dbReference type="PANTHER" id="PTHR47122">
    <property type="entry name" value="MYB-LIKE DNA-BINDING DOMAIN CONTAINING PROTEIN, EXPRESSED"/>
    <property type="match status" value="1"/>
</dbReference>
<name>A0AB40BK20_DIOCR</name>
<evidence type="ECO:0000313" key="6">
    <source>
        <dbReference type="RefSeq" id="XP_039127757.1"/>
    </source>
</evidence>
<evidence type="ECO:0000259" key="4">
    <source>
        <dbReference type="PROSITE" id="PS51294"/>
    </source>
</evidence>
<dbReference type="Pfam" id="PF00249">
    <property type="entry name" value="Myb_DNA-binding"/>
    <property type="match status" value="1"/>
</dbReference>
<dbReference type="GeneID" id="120263846"/>
<keyword evidence="5" id="KW-1185">Reference proteome</keyword>